<dbReference type="SUPFAM" id="SSF53335">
    <property type="entry name" value="S-adenosyl-L-methionine-dependent methyltransferases"/>
    <property type="match status" value="1"/>
</dbReference>
<sequence length="176" mass="20265">MKDRIALAKYFKKLGFKVGAEIGVLEGSYSRALCRYNPELKLYSIDAWGLLDKKEGMRAFHLKMYKRAKRKLSFHTATLIREPSTEAVKRFGNGSLDFVYIDANHSYPAVLEDITIWTPKVRSGGIVSGHDYNLPAVSRAVREYAEKNNMQVMLTDCDRINPRIKGIEYSWYFMKP</sequence>
<proteinExistence type="predicted"/>
<dbReference type="Proteomes" id="UP000034753">
    <property type="component" value="Unassembled WGS sequence"/>
</dbReference>
<accession>A0A0G0WP32</accession>
<evidence type="ECO:0000313" key="2">
    <source>
        <dbReference type="Proteomes" id="UP000034753"/>
    </source>
</evidence>
<dbReference type="Gene3D" id="3.40.50.150">
    <property type="entry name" value="Vaccinia Virus protein VP39"/>
    <property type="match status" value="1"/>
</dbReference>
<evidence type="ECO:0000313" key="1">
    <source>
        <dbReference type="EMBL" id="KKS13832.1"/>
    </source>
</evidence>
<reference evidence="1 2" key="1">
    <citation type="journal article" date="2015" name="Nature">
        <title>rRNA introns, odd ribosomes, and small enigmatic genomes across a large radiation of phyla.</title>
        <authorList>
            <person name="Brown C.T."/>
            <person name="Hug L.A."/>
            <person name="Thomas B.C."/>
            <person name="Sharon I."/>
            <person name="Castelle C.J."/>
            <person name="Singh A."/>
            <person name="Wilkins M.J."/>
            <person name="Williams K.H."/>
            <person name="Banfield J.F."/>
        </authorList>
    </citation>
    <scope>NUCLEOTIDE SEQUENCE [LARGE SCALE GENOMIC DNA]</scope>
</reference>
<evidence type="ECO:0008006" key="3">
    <source>
        <dbReference type="Google" id="ProtNLM"/>
    </source>
</evidence>
<dbReference type="PANTHER" id="PTHR37909:SF1">
    <property type="entry name" value="S-ADENOSYL-L-METHIONINE-DEPENDENT METHYLTRANSFERASES SUPERFAMILY PROTEIN"/>
    <property type="match status" value="1"/>
</dbReference>
<dbReference type="AlphaFoldDB" id="A0A0G0WP32"/>
<dbReference type="InterPro" id="IPR029063">
    <property type="entry name" value="SAM-dependent_MTases_sf"/>
</dbReference>
<protein>
    <recommendedName>
        <fullName evidence="3">Class I SAM-dependent methyltransferase</fullName>
    </recommendedName>
</protein>
<dbReference type="PANTHER" id="PTHR37909">
    <property type="entry name" value="S-ADENOSYL-L-METHIONINE-DEPENDENT METHYLTRANSFERASES SUPERFAMILY PROTEIN"/>
    <property type="match status" value="1"/>
</dbReference>
<name>A0A0G0WP32_9BACT</name>
<dbReference type="EMBL" id="LCBN01000015">
    <property type="protein sequence ID" value="KKS13832.1"/>
    <property type="molecule type" value="Genomic_DNA"/>
</dbReference>
<organism evidence="1 2">
    <name type="scientific">Candidatus Daviesbacteria bacterium GW2011_GWB1_41_5</name>
    <dbReference type="NCBI Taxonomy" id="1618429"/>
    <lineage>
        <taxon>Bacteria</taxon>
        <taxon>Candidatus Daviesiibacteriota</taxon>
    </lineage>
</organism>
<gene>
    <name evidence="1" type="ORF">UU67_C0015G0004</name>
</gene>
<dbReference type="Pfam" id="PF13578">
    <property type="entry name" value="Methyltransf_24"/>
    <property type="match status" value="1"/>
</dbReference>
<comment type="caution">
    <text evidence="1">The sequence shown here is derived from an EMBL/GenBank/DDBJ whole genome shotgun (WGS) entry which is preliminary data.</text>
</comment>